<dbReference type="SUPFAM" id="SSF53335">
    <property type="entry name" value="S-adenosyl-L-methionine-dependent methyltransferases"/>
    <property type="match status" value="1"/>
</dbReference>
<sequence>MASASHNHQLLAPTLHVQFCTPPSTPDSPAFPTSSEHRASTSSATDDQPCQPSSSSSASSSSQPQPRHSPSHKRNSSASFSVSATTSPELSPPTKHLTTRRSLRSLTRPTSSAGLPALVNMTFAGFRDKGKAAKKDSPLSLSKADQGRFSRSMRFGKEAKKKKSLASFLHSFSSADNASVASSSAASLFSHSSQSHSTTVPAAKSSDTIRAPPRAPLRTLVNAVASASDEEDDYGKLIHRFIAKPYMKRKMGMKVHPYDDEAMYMQTYDPTCLESDDHTQMLLQRLTAGNPSFHDYGNRPPRTVLDIGCGRGTWLLQAAECWAPHGTVLTGIDMVDIRHPAVEQHEHIRFKQCDFMQYRLPFEEETFEMIRIANLGTSMTTEDWKVFIAKVNPLLVPGGRLEVIDDFVFFPYGRSSPDDDIVSPTTPKGAPDSSFDHDDDMCGTPDGSDSSATDVDSLFDARSLADTSATSCSARSSLRSDHSFGKAPILPVPIPLPPLELNLDAPTRPSRPIPPLPVAETAPILADIVPEGEVTPQATPATEAQPVLDDADSPFTASPIVASPSEPLSTVSSSDSTPSSPTSVSGAVEASEATWHERAQAAKDLEKTFKGMLANYKITDPPSSFMTNTLGEVFGHENVARTRSMHLRLAPPECTNVGAVEWEDDRASISSVDIVGGRKPWIKVEWERKDRKAEKARKAAASKLSTTHENDSSDPFVTSTAIPQGVSAKAAGRLGIAYTGTSPAASTPTTRPSSICSIPSISSASSSGTRRPNQSPGLILLPSTFIPIPPSELEMHACKNIHLLLSCKPALRDYVATFVDADGHRLVDDAQFEESIWDYECFRRQRFNWLADVPDLQFEVEDTVGPAPPPKRSATLDAPRSMSRAHSDSPTIPNFSPVASPAASKFSTNTTTASALYASEDLTHVRTFHVFEAVKPEADPFERMVTQSVPASQIQKYLNFGDVGLNSPGAAEARERRTSVGELGLRDGAGADVDTALGAKHMLFPTSPRPQPDVSG</sequence>
<evidence type="ECO:0000313" key="3">
    <source>
        <dbReference type="EMBL" id="KAL0951741.1"/>
    </source>
</evidence>
<dbReference type="Proteomes" id="UP001556367">
    <property type="component" value="Unassembled WGS sequence"/>
</dbReference>
<proteinExistence type="predicted"/>
<evidence type="ECO:0000256" key="1">
    <source>
        <dbReference type="SAM" id="MobiDB-lite"/>
    </source>
</evidence>
<name>A0ABR3J892_9AGAR</name>
<feature type="compositionally biased region" description="Low complexity" evidence="1">
    <location>
        <begin position="48"/>
        <end position="68"/>
    </location>
</feature>
<dbReference type="PANTHER" id="PTHR24216">
    <property type="entry name" value="PAXILLIN-RELATED"/>
    <property type="match status" value="1"/>
</dbReference>
<feature type="region of interest" description="Disordered" evidence="1">
    <location>
        <begin position="535"/>
        <end position="591"/>
    </location>
</feature>
<dbReference type="EMBL" id="JASNQZ010000011">
    <property type="protein sequence ID" value="KAL0951741.1"/>
    <property type="molecule type" value="Genomic_DNA"/>
</dbReference>
<feature type="region of interest" description="Disordered" evidence="1">
    <location>
        <begin position="190"/>
        <end position="210"/>
    </location>
</feature>
<reference evidence="4" key="1">
    <citation type="submission" date="2024-06" db="EMBL/GenBank/DDBJ databases">
        <title>Multi-omics analyses provide insights into the biosynthesis of the anticancer antibiotic pleurotin in Hohenbuehelia grisea.</title>
        <authorList>
            <person name="Weaver J.A."/>
            <person name="Alberti F."/>
        </authorList>
    </citation>
    <scope>NUCLEOTIDE SEQUENCE [LARGE SCALE GENOMIC DNA]</scope>
    <source>
        <strain evidence="4">T-177</strain>
    </source>
</reference>
<dbReference type="CDD" id="cd02440">
    <property type="entry name" value="AdoMet_MTases"/>
    <property type="match status" value="1"/>
</dbReference>
<feature type="region of interest" description="Disordered" evidence="1">
    <location>
        <begin position="741"/>
        <end position="774"/>
    </location>
</feature>
<feature type="domain" description="Methyltransferase" evidence="2">
    <location>
        <begin position="304"/>
        <end position="399"/>
    </location>
</feature>
<accession>A0ABR3J892</accession>
<gene>
    <name evidence="3" type="ORF">HGRIS_008414</name>
</gene>
<feature type="region of interest" description="Disordered" evidence="1">
    <location>
        <begin position="689"/>
        <end position="718"/>
    </location>
</feature>
<evidence type="ECO:0000259" key="2">
    <source>
        <dbReference type="Pfam" id="PF13649"/>
    </source>
</evidence>
<feature type="compositionally biased region" description="Low complexity" evidence="1">
    <location>
        <begin position="741"/>
        <end position="772"/>
    </location>
</feature>
<feature type="compositionally biased region" description="Low complexity" evidence="1">
    <location>
        <begin position="563"/>
        <end position="585"/>
    </location>
</feature>
<keyword evidence="4" id="KW-1185">Reference proteome</keyword>
<feature type="compositionally biased region" description="Low complexity" evidence="1">
    <location>
        <begin position="76"/>
        <end position="87"/>
    </location>
</feature>
<comment type="caution">
    <text evidence="3">The sequence shown here is derived from an EMBL/GenBank/DDBJ whole genome shotgun (WGS) entry which is preliminary data.</text>
</comment>
<dbReference type="InterPro" id="IPR041698">
    <property type="entry name" value="Methyltransf_25"/>
</dbReference>
<organism evidence="3 4">
    <name type="scientific">Hohenbuehelia grisea</name>
    <dbReference type="NCBI Taxonomy" id="104357"/>
    <lineage>
        <taxon>Eukaryota</taxon>
        <taxon>Fungi</taxon>
        <taxon>Dikarya</taxon>
        <taxon>Basidiomycota</taxon>
        <taxon>Agaricomycotina</taxon>
        <taxon>Agaricomycetes</taxon>
        <taxon>Agaricomycetidae</taxon>
        <taxon>Agaricales</taxon>
        <taxon>Pleurotineae</taxon>
        <taxon>Pleurotaceae</taxon>
        <taxon>Hohenbuehelia</taxon>
    </lineage>
</organism>
<evidence type="ECO:0000313" key="4">
    <source>
        <dbReference type="Proteomes" id="UP001556367"/>
    </source>
</evidence>
<feature type="region of interest" description="Disordered" evidence="1">
    <location>
        <begin position="861"/>
        <end position="896"/>
    </location>
</feature>
<dbReference type="InterPro" id="IPR029063">
    <property type="entry name" value="SAM-dependent_MTases_sf"/>
</dbReference>
<dbReference type="Pfam" id="PF13649">
    <property type="entry name" value="Methyltransf_25"/>
    <property type="match status" value="1"/>
</dbReference>
<dbReference type="PANTHER" id="PTHR24216:SF65">
    <property type="entry name" value="PAXILLIN-LIKE PROTEIN 1"/>
    <property type="match status" value="1"/>
</dbReference>
<feature type="region of interest" description="Disordered" evidence="1">
    <location>
        <begin position="419"/>
        <end position="454"/>
    </location>
</feature>
<feature type="region of interest" description="Disordered" evidence="1">
    <location>
        <begin position="18"/>
        <end position="113"/>
    </location>
</feature>
<dbReference type="Gene3D" id="3.40.50.150">
    <property type="entry name" value="Vaccinia Virus protein VP39"/>
    <property type="match status" value="1"/>
</dbReference>
<protein>
    <recommendedName>
        <fullName evidence="2">Methyltransferase domain-containing protein</fullName>
    </recommendedName>
</protein>